<dbReference type="PROSITE" id="PS50206">
    <property type="entry name" value="RHODANESE_3"/>
    <property type="match status" value="1"/>
</dbReference>
<dbReference type="GO" id="GO:0010256">
    <property type="term" value="P:endomembrane system organization"/>
    <property type="evidence" value="ECO:0007669"/>
    <property type="project" value="UniProtKB-ARBA"/>
</dbReference>
<evidence type="ECO:0000256" key="6">
    <source>
        <dbReference type="ARBA" id="ARBA00023306"/>
    </source>
</evidence>
<dbReference type="SUPFAM" id="SSF52821">
    <property type="entry name" value="Rhodanese/Cell cycle control phosphatase"/>
    <property type="match status" value="1"/>
</dbReference>
<reference evidence="10 11" key="1">
    <citation type="submission" date="2015-04" db="EMBL/GenBank/DDBJ databases">
        <authorList>
            <person name="Syromyatnikov M.Y."/>
            <person name="Popov V.N."/>
        </authorList>
    </citation>
    <scope>NUCLEOTIDE SEQUENCE [LARGE SCALE GENOMIC DNA]</scope>
</reference>
<evidence type="ECO:0000256" key="1">
    <source>
        <dbReference type="ARBA" id="ARBA00011065"/>
    </source>
</evidence>
<feature type="region of interest" description="Disordered" evidence="8">
    <location>
        <begin position="86"/>
        <end position="130"/>
    </location>
</feature>
<dbReference type="GO" id="GO:0032502">
    <property type="term" value="P:developmental process"/>
    <property type="evidence" value="ECO:0007669"/>
    <property type="project" value="UniProtKB-ARBA"/>
</dbReference>
<evidence type="ECO:0000256" key="2">
    <source>
        <dbReference type="ARBA" id="ARBA00013064"/>
    </source>
</evidence>
<organism evidence="10 11">
    <name type="scientific">Clunio marinus</name>
    <dbReference type="NCBI Taxonomy" id="568069"/>
    <lineage>
        <taxon>Eukaryota</taxon>
        <taxon>Metazoa</taxon>
        <taxon>Ecdysozoa</taxon>
        <taxon>Arthropoda</taxon>
        <taxon>Hexapoda</taxon>
        <taxon>Insecta</taxon>
        <taxon>Pterygota</taxon>
        <taxon>Neoptera</taxon>
        <taxon>Endopterygota</taxon>
        <taxon>Diptera</taxon>
        <taxon>Nematocera</taxon>
        <taxon>Chironomoidea</taxon>
        <taxon>Chironomidae</taxon>
        <taxon>Clunio</taxon>
    </lineage>
</organism>
<protein>
    <recommendedName>
        <fullName evidence="2">protein-tyrosine-phosphatase</fullName>
        <ecNumber evidence="2">3.1.3.48</ecNumber>
    </recommendedName>
</protein>
<keyword evidence="3" id="KW-0132">Cell division</keyword>
<comment type="similarity">
    <text evidence="1">Belongs to the MPI phosphatase family.</text>
</comment>
<evidence type="ECO:0000256" key="4">
    <source>
        <dbReference type="ARBA" id="ARBA00022801"/>
    </source>
</evidence>
<evidence type="ECO:0000256" key="3">
    <source>
        <dbReference type="ARBA" id="ARBA00022618"/>
    </source>
</evidence>
<dbReference type="GO" id="GO:0110032">
    <property type="term" value="P:positive regulation of G2/MI transition of meiotic cell cycle"/>
    <property type="evidence" value="ECO:0007669"/>
    <property type="project" value="TreeGrafter"/>
</dbReference>
<dbReference type="Gene3D" id="3.40.250.10">
    <property type="entry name" value="Rhodanese-like domain"/>
    <property type="match status" value="1"/>
</dbReference>
<evidence type="ECO:0000313" key="10">
    <source>
        <dbReference type="EMBL" id="CRL05817.1"/>
    </source>
</evidence>
<dbReference type="PANTHER" id="PTHR10828">
    <property type="entry name" value="M-PHASE INDUCER PHOSPHATASE DUAL SPECIFICITY PHOSPHATASE CDC25"/>
    <property type="match status" value="1"/>
</dbReference>
<keyword evidence="5" id="KW-0904">Protein phosphatase</keyword>
<feature type="domain" description="Rhodanese" evidence="9">
    <location>
        <begin position="358"/>
        <end position="470"/>
    </location>
</feature>
<proteinExistence type="inferred from homology"/>
<accession>A0A1J1J4L7</accession>
<dbReference type="EMBL" id="CVRI01000065">
    <property type="protein sequence ID" value="CRL05817.1"/>
    <property type="molecule type" value="Genomic_DNA"/>
</dbReference>
<dbReference type="Proteomes" id="UP000183832">
    <property type="component" value="Unassembled WGS sequence"/>
</dbReference>
<dbReference type="GO" id="GO:0005737">
    <property type="term" value="C:cytoplasm"/>
    <property type="evidence" value="ECO:0007669"/>
    <property type="project" value="TreeGrafter"/>
</dbReference>
<gene>
    <name evidence="10" type="ORF">CLUMA_CG018844</name>
</gene>
<dbReference type="GO" id="GO:0004725">
    <property type="term" value="F:protein tyrosine phosphatase activity"/>
    <property type="evidence" value="ECO:0007669"/>
    <property type="project" value="UniProtKB-EC"/>
</dbReference>
<dbReference type="STRING" id="568069.A0A1J1J4L7"/>
<dbReference type="GO" id="GO:0000086">
    <property type="term" value="P:G2/M transition of mitotic cell cycle"/>
    <property type="evidence" value="ECO:0007669"/>
    <property type="project" value="TreeGrafter"/>
</dbReference>
<sequence>MDHHHHPMEMEPIKPNFDLRCESPERENNMFEDISFYTSNQPSSSPQHCPISPCHGNLGMLSSSASPAFMIDHHNIEMPLSISHDASSRESGYSESVQENSNLNSNESSSCDFKFAEPTRPGISSPLPSTLKTPSKYSKLNFNPTKGFTVFRSLSLESTDSLSEDLDLELLDMESLEDTTVISNDLSSLMTKQIKNTSKTPENKVRKCLIMDASTKTSPTTSANASLLSLITTPERQCLQQLNDNVTPLRGGFKRQEQPTISPVRSKRFKTENEASIPLNAIQLTFNSSQKRPIYRKSMSLNDAGILNALTLSSSEPNLIGDLSKPYCLPLMEGKHADLKSISSETLRGLMKGEFDDHVRSFKIIDCRYPYEYEGGHIIGAINLYTHEQILDDLLHKRNDVTDVADDTKRDILVFHCEFSSERGPKLSRYLRERDRKINESNYPNLSFPEIYLLHGGYKEFFQNHSDLCDPMTYRRMDDSKFSEQYKQCRAKSKSWTSNDTRQFGKLTKSRSRLVL</sequence>
<dbReference type="GO" id="GO:0005634">
    <property type="term" value="C:nucleus"/>
    <property type="evidence" value="ECO:0007669"/>
    <property type="project" value="TreeGrafter"/>
</dbReference>
<evidence type="ECO:0000259" key="9">
    <source>
        <dbReference type="PROSITE" id="PS50206"/>
    </source>
</evidence>
<dbReference type="SMART" id="SM00450">
    <property type="entry name" value="RHOD"/>
    <property type="match status" value="1"/>
</dbReference>
<evidence type="ECO:0000256" key="5">
    <source>
        <dbReference type="ARBA" id="ARBA00022912"/>
    </source>
</evidence>
<evidence type="ECO:0000256" key="8">
    <source>
        <dbReference type="SAM" id="MobiDB-lite"/>
    </source>
</evidence>
<dbReference type="PRINTS" id="PR00716">
    <property type="entry name" value="MPIPHPHTASE"/>
</dbReference>
<name>A0A1J1J4L7_9DIPT</name>
<evidence type="ECO:0000313" key="11">
    <source>
        <dbReference type="Proteomes" id="UP000183832"/>
    </source>
</evidence>
<dbReference type="InterPro" id="IPR000751">
    <property type="entry name" value="MPI_Phosphatase"/>
</dbReference>
<feature type="compositionally biased region" description="Low complexity" evidence="8">
    <location>
        <begin position="94"/>
        <end position="110"/>
    </location>
</feature>
<dbReference type="CDD" id="cd01530">
    <property type="entry name" value="Cdc25"/>
    <property type="match status" value="1"/>
</dbReference>
<keyword evidence="6" id="KW-0131">Cell cycle</keyword>
<evidence type="ECO:0000256" key="7">
    <source>
        <dbReference type="ARBA" id="ARBA00051722"/>
    </source>
</evidence>
<dbReference type="Pfam" id="PF00581">
    <property type="entry name" value="Rhodanese"/>
    <property type="match status" value="1"/>
</dbReference>
<keyword evidence="11" id="KW-1185">Reference proteome</keyword>
<dbReference type="FunFam" id="3.40.250.10:FF:000036">
    <property type="entry name" value="M-phase inducer phosphatase"/>
    <property type="match status" value="1"/>
</dbReference>
<dbReference type="PANTHER" id="PTHR10828:SF76">
    <property type="entry name" value="M-PHASE INDUCER PHOSPHATASE"/>
    <property type="match status" value="1"/>
</dbReference>
<dbReference type="InterPro" id="IPR001763">
    <property type="entry name" value="Rhodanese-like_dom"/>
</dbReference>
<dbReference type="EC" id="3.1.3.48" evidence="2"/>
<dbReference type="AlphaFoldDB" id="A0A1J1J4L7"/>
<dbReference type="GO" id="GO:0009794">
    <property type="term" value="P:regulation of mitotic cell cycle, embryonic"/>
    <property type="evidence" value="ECO:0007669"/>
    <property type="project" value="UniProtKB-ARBA"/>
</dbReference>
<keyword evidence="4" id="KW-0378">Hydrolase</keyword>
<dbReference type="InterPro" id="IPR036873">
    <property type="entry name" value="Rhodanese-like_dom_sf"/>
</dbReference>
<comment type="catalytic activity">
    <reaction evidence="7">
        <text>O-phospho-L-tyrosyl-[protein] + H2O = L-tyrosyl-[protein] + phosphate</text>
        <dbReference type="Rhea" id="RHEA:10684"/>
        <dbReference type="Rhea" id="RHEA-COMP:10136"/>
        <dbReference type="Rhea" id="RHEA-COMP:20101"/>
        <dbReference type="ChEBI" id="CHEBI:15377"/>
        <dbReference type="ChEBI" id="CHEBI:43474"/>
        <dbReference type="ChEBI" id="CHEBI:46858"/>
        <dbReference type="ChEBI" id="CHEBI:61978"/>
        <dbReference type="EC" id="3.1.3.48"/>
    </reaction>
</comment>
<dbReference type="GO" id="GO:0010971">
    <property type="term" value="P:positive regulation of G2/M transition of mitotic cell cycle"/>
    <property type="evidence" value="ECO:0007669"/>
    <property type="project" value="TreeGrafter"/>
</dbReference>
<dbReference type="OrthoDB" id="26523at2759"/>
<dbReference type="GO" id="GO:0051301">
    <property type="term" value="P:cell division"/>
    <property type="evidence" value="ECO:0007669"/>
    <property type="project" value="UniProtKB-KW"/>
</dbReference>